<feature type="region of interest" description="Disordered" evidence="1">
    <location>
        <begin position="61"/>
        <end position="156"/>
    </location>
</feature>
<sequence>MFSHFFLHKQSQTNNLDRVELFTPPPQYLSNVKCSYVTWSVWMCGQLLWWSTAVVTLQEEVDSDEWDSADLDLVSEDEEDGEDKETPAAVCLPTETAAPAEPGAAEPEAAINPSSPEDQGEAATNDGNVNPMPTDDAQAASTMDAEEENQDEVPDN</sequence>
<name>A0AAD9UFR4_RIDPI</name>
<accession>A0AAD9UFR4</accession>
<organism evidence="2 3">
    <name type="scientific">Ridgeia piscesae</name>
    <name type="common">Tubeworm</name>
    <dbReference type="NCBI Taxonomy" id="27915"/>
    <lineage>
        <taxon>Eukaryota</taxon>
        <taxon>Metazoa</taxon>
        <taxon>Spiralia</taxon>
        <taxon>Lophotrochozoa</taxon>
        <taxon>Annelida</taxon>
        <taxon>Polychaeta</taxon>
        <taxon>Sedentaria</taxon>
        <taxon>Canalipalpata</taxon>
        <taxon>Sabellida</taxon>
        <taxon>Siboglinidae</taxon>
        <taxon>Ridgeia</taxon>
    </lineage>
</organism>
<dbReference type="EMBL" id="JAODUO010000154">
    <property type="protein sequence ID" value="KAK2187802.1"/>
    <property type="molecule type" value="Genomic_DNA"/>
</dbReference>
<dbReference type="AlphaFoldDB" id="A0AAD9UFR4"/>
<feature type="compositionally biased region" description="Low complexity" evidence="1">
    <location>
        <begin position="93"/>
        <end position="110"/>
    </location>
</feature>
<reference evidence="2" key="1">
    <citation type="journal article" date="2023" name="Mol. Biol. Evol.">
        <title>Third-Generation Sequencing Reveals the Adaptive Role of the Epigenome in Three Deep-Sea Polychaetes.</title>
        <authorList>
            <person name="Perez M."/>
            <person name="Aroh O."/>
            <person name="Sun Y."/>
            <person name="Lan Y."/>
            <person name="Juniper S.K."/>
            <person name="Young C.R."/>
            <person name="Angers B."/>
            <person name="Qian P.Y."/>
        </authorList>
    </citation>
    <scope>NUCLEOTIDE SEQUENCE</scope>
    <source>
        <strain evidence="2">R07B-5</strain>
    </source>
</reference>
<gene>
    <name evidence="2" type="ORF">NP493_154g05030</name>
</gene>
<evidence type="ECO:0000313" key="3">
    <source>
        <dbReference type="Proteomes" id="UP001209878"/>
    </source>
</evidence>
<evidence type="ECO:0000256" key="1">
    <source>
        <dbReference type="SAM" id="MobiDB-lite"/>
    </source>
</evidence>
<protein>
    <submittedName>
        <fullName evidence="2">Uncharacterized protein</fullName>
    </submittedName>
</protein>
<evidence type="ECO:0000313" key="2">
    <source>
        <dbReference type="EMBL" id="KAK2187802.1"/>
    </source>
</evidence>
<proteinExistence type="predicted"/>
<feature type="compositionally biased region" description="Acidic residues" evidence="1">
    <location>
        <begin position="61"/>
        <end position="83"/>
    </location>
</feature>
<feature type="compositionally biased region" description="Acidic residues" evidence="1">
    <location>
        <begin position="144"/>
        <end position="156"/>
    </location>
</feature>
<keyword evidence="3" id="KW-1185">Reference proteome</keyword>
<dbReference type="Proteomes" id="UP001209878">
    <property type="component" value="Unassembled WGS sequence"/>
</dbReference>
<comment type="caution">
    <text evidence="2">The sequence shown here is derived from an EMBL/GenBank/DDBJ whole genome shotgun (WGS) entry which is preliminary data.</text>
</comment>